<protein>
    <submittedName>
        <fullName evidence="3">Uncharacterized protein</fullName>
    </submittedName>
</protein>
<accession>A0A7R8W521</accession>
<feature type="compositionally biased region" description="Polar residues" evidence="1">
    <location>
        <begin position="61"/>
        <end position="72"/>
    </location>
</feature>
<dbReference type="EMBL" id="OB660487">
    <property type="protein sequence ID" value="CAD7225032.1"/>
    <property type="molecule type" value="Genomic_DNA"/>
</dbReference>
<dbReference type="OrthoDB" id="8250049at2759"/>
<feature type="transmembrane region" description="Helical" evidence="2">
    <location>
        <begin position="199"/>
        <end position="220"/>
    </location>
</feature>
<feature type="compositionally biased region" description="Polar residues" evidence="1">
    <location>
        <begin position="1"/>
        <end position="11"/>
    </location>
</feature>
<dbReference type="PANTHER" id="PTHR31193">
    <property type="entry name" value="TRANSMEMBRANE PROTEIN C9ORF91"/>
    <property type="match status" value="1"/>
</dbReference>
<organism evidence="3">
    <name type="scientific">Cyprideis torosa</name>
    <dbReference type="NCBI Taxonomy" id="163714"/>
    <lineage>
        <taxon>Eukaryota</taxon>
        <taxon>Metazoa</taxon>
        <taxon>Ecdysozoa</taxon>
        <taxon>Arthropoda</taxon>
        <taxon>Crustacea</taxon>
        <taxon>Oligostraca</taxon>
        <taxon>Ostracoda</taxon>
        <taxon>Podocopa</taxon>
        <taxon>Podocopida</taxon>
        <taxon>Cytherocopina</taxon>
        <taxon>Cytheroidea</taxon>
        <taxon>Cytherideidae</taxon>
        <taxon>Cyprideis</taxon>
    </lineage>
</organism>
<keyword evidence="2" id="KW-0812">Transmembrane</keyword>
<reference evidence="3" key="1">
    <citation type="submission" date="2020-11" db="EMBL/GenBank/DDBJ databases">
        <authorList>
            <person name="Tran Van P."/>
        </authorList>
    </citation>
    <scope>NUCLEOTIDE SEQUENCE</scope>
</reference>
<keyword evidence="2" id="KW-0472">Membrane</keyword>
<evidence type="ECO:0000313" key="3">
    <source>
        <dbReference type="EMBL" id="CAD7225032.1"/>
    </source>
</evidence>
<sequence length="410" mass="45972">MSNSIPSSKVSPESEENEGGKTWVKFEDESSGNSNSVAKTREYAGAVIDAAPEVVVVNRSPAQPTANSTLGSPRSPGSPRETDLTAIDLSATEQETPIRTRAANSFNNGDVIVTLLPLNTKWAWISPALFKPHLVPEELMAQGLTLTVEDYVHAMELLVNDYRFTLYNILYKRILVAWMTIAFTILLGLLFSGAVGLTLFGFGILWLILNATALFVCMWIKVKLNRNLERCMTGVNKVLYKHKILLGLDDRGRLSCHKVNLCFIYMDPQPCIKRLNSVLASEENRDGRREDERLALERTMDLQSEEVVITGNLRTNHPRKLDKGECLFLRYSQRWSKEFLRKRLDWMVDLGERISVPASIARPNAPLHVATSQCPCQFVEDHIRFKPKRAEGQGCCSNVCRGLLEGGAFD</sequence>
<feature type="region of interest" description="Disordered" evidence="1">
    <location>
        <begin position="61"/>
        <end position="82"/>
    </location>
</feature>
<keyword evidence="2" id="KW-1133">Transmembrane helix</keyword>
<evidence type="ECO:0000256" key="2">
    <source>
        <dbReference type="SAM" id="Phobius"/>
    </source>
</evidence>
<evidence type="ECO:0000256" key="1">
    <source>
        <dbReference type="SAM" id="MobiDB-lite"/>
    </source>
</evidence>
<proteinExistence type="predicted"/>
<feature type="transmembrane region" description="Helical" evidence="2">
    <location>
        <begin position="174"/>
        <end position="193"/>
    </location>
</feature>
<dbReference type="InterPro" id="IPR028054">
    <property type="entry name" value="DUF4481"/>
</dbReference>
<dbReference type="Pfam" id="PF14800">
    <property type="entry name" value="DUF4481"/>
    <property type="match status" value="1"/>
</dbReference>
<feature type="region of interest" description="Disordered" evidence="1">
    <location>
        <begin position="1"/>
        <end position="38"/>
    </location>
</feature>
<dbReference type="PANTHER" id="PTHR31193:SF1">
    <property type="entry name" value="TRANSMEMBRANE PROTEIN 268"/>
    <property type="match status" value="1"/>
</dbReference>
<gene>
    <name evidence="3" type="ORF">CTOB1V02_LOCUS2981</name>
</gene>
<dbReference type="AlphaFoldDB" id="A0A7R8W521"/>
<name>A0A7R8W521_9CRUS</name>